<dbReference type="InterPro" id="IPR001932">
    <property type="entry name" value="PPM-type_phosphatase-like_dom"/>
</dbReference>
<dbReference type="Gene3D" id="3.30.450.40">
    <property type="match status" value="1"/>
</dbReference>
<dbReference type="Gene3D" id="3.60.40.10">
    <property type="entry name" value="PPM-type phosphatase domain"/>
    <property type="match status" value="1"/>
</dbReference>
<dbReference type="RefSeq" id="WP_381236935.1">
    <property type="nucleotide sequence ID" value="NZ_JBHSKH010000039.1"/>
</dbReference>
<comment type="caution">
    <text evidence="4">The sequence shown here is derived from an EMBL/GenBank/DDBJ whole genome shotgun (WGS) entry which is preliminary data.</text>
</comment>
<dbReference type="SMART" id="SM00065">
    <property type="entry name" value="GAF"/>
    <property type="match status" value="1"/>
</dbReference>
<dbReference type="SUPFAM" id="SSF55781">
    <property type="entry name" value="GAF domain-like"/>
    <property type="match status" value="1"/>
</dbReference>
<organism evidence="4 5">
    <name type="scientific">Streptomyces kaempferi</name>
    <dbReference type="NCBI Taxonomy" id="333725"/>
    <lineage>
        <taxon>Bacteria</taxon>
        <taxon>Bacillati</taxon>
        <taxon>Actinomycetota</taxon>
        <taxon>Actinomycetes</taxon>
        <taxon>Kitasatosporales</taxon>
        <taxon>Streptomycetaceae</taxon>
        <taxon>Streptomyces</taxon>
    </lineage>
</organism>
<dbReference type="SUPFAM" id="SSF55785">
    <property type="entry name" value="PYP-like sensor domain (PAS domain)"/>
    <property type="match status" value="1"/>
</dbReference>
<dbReference type="Pfam" id="PF13185">
    <property type="entry name" value="GAF_2"/>
    <property type="match status" value="1"/>
</dbReference>
<dbReference type="Pfam" id="PF08448">
    <property type="entry name" value="PAS_4"/>
    <property type="match status" value="1"/>
</dbReference>
<keyword evidence="5" id="KW-1185">Reference proteome</keyword>
<dbReference type="Proteomes" id="UP001597058">
    <property type="component" value="Unassembled WGS sequence"/>
</dbReference>
<evidence type="ECO:0000256" key="1">
    <source>
        <dbReference type="ARBA" id="ARBA00022801"/>
    </source>
</evidence>
<dbReference type="SUPFAM" id="SSF55874">
    <property type="entry name" value="ATPase domain of HSP90 chaperone/DNA topoisomerase II/histidine kinase"/>
    <property type="match status" value="1"/>
</dbReference>
<dbReference type="Gene3D" id="3.30.565.10">
    <property type="entry name" value="Histidine kinase-like ATPase, C-terminal domain"/>
    <property type="match status" value="1"/>
</dbReference>
<dbReference type="NCBIfam" id="TIGR00229">
    <property type="entry name" value="sensory_box"/>
    <property type="match status" value="1"/>
</dbReference>
<dbReference type="InterPro" id="IPR035965">
    <property type="entry name" value="PAS-like_dom_sf"/>
</dbReference>
<name>A0ABW3XRU6_9ACTN</name>
<dbReference type="InterPro" id="IPR003594">
    <property type="entry name" value="HATPase_dom"/>
</dbReference>
<accession>A0ABW3XRU6</accession>
<dbReference type="PANTHER" id="PTHR43156:SF2">
    <property type="entry name" value="STAGE II SPORULATION PROTEIN E"/>
    <property type="match status" value="1"/>
</dbReference>
<dbReference type="SMART" id="SM00331">
    <property type="entry name" value="PP2C_SIG"/>
    <property type="match status" value="1"/>
</dbReference>
<dbReference type="Pfam" id="PF07228">
    <property type="entry name" value="SpoIIE"/>
    <property type="match status" value="1"/>
</dbReference>
<keyword evidence="1" id="KW-0378">Hydrolase</keyword>
<dbReference type="InterPro" id="IPR003018">
    <property type="entry name" value="GAF"/>
</dbReference>
<dbReference type="InterPro" id="IPR013656">
    <property type="entry name" value="PAS_4"/>
</dbReference>
<proteinExistence type="predicted"/>
<dbReference type="Pfam" id="PF13581">
    <property type="entry name" value="HATPase_c_2"/>
    <property type="match status" value="1"/>
</dbReference>
<dbReference type="CDD" id="cd16936">
    <property type="entry name" value="HATPase_RsbW-like"/>
    <property type="match status" value="1"/>
</dbReference>
<sequence length="761" mass="81446">MVRWSPAAEELLGYAAPCGIGRTITELLAAGPPGHFGVTETAFRHQDGHAVGCRIRVRAERDPQFGACWRVELSAASSETVPAVDQALLEALFTRSPIGLFVLDPELRLTRYNAAAEGMQGTRVTEALGLRPTEAWPGFSSEMAEQVMAKVLETGEPAIAFEKRGRPPGDPEHEHVYSASVFRLQDSEGRIIGIADTVVDVSDQHRAQQRLALVAEAGARIGTTLDVLRTAQELAEVVVPRLADSVAVDLLEPVLAGHEVPYGPGEAGWALQRAACRSDRAGITPGVYAVGEPSNYPGAAAALRVLADRKACLVRSVDEDSAWIRDDMVRGRRILEERIHSLMMVPLVARESVLGLVAFYRWGARGAFDDEDLTLAQDLAGRTAVALDNARRFVRERNAVLSLQRGMLPQDSPAPHSVRTAHHVVYSGAGGDWADVIALPGARVGLVTGSAPGRGMRTAATMGRLRTAVHILAALDLAPDEVMARLDDVVHQMDAENGDPAAGSEAAGATCLYLVYNPVTRQCVMATAGRPGLAVARPDGTVTFPDLPVGAPLGRPGPAFTKFELTVPDQTRLVLYTAGLVQAFGHDGGHVEVTRLLAASRQAPQDLCLSLAENLIPVDPPQDAAVLVACTRALDPSHVATWSMPAVPAAVATARTLASGQLSAWALDDEVFATELIVSELVTNAIRYAEPPVRLRLIYDRTLTCEVSDSSSAAPHLRHARTTDEGGRGLLLVSEFAQRWGTRYEDRGKTIWAEQQLTSAV</sequence>
<protein>
    <submittedName>
        <fullName evidence="4">SpoIIE family protein phosphatase</fullName>
    </submittedName>
</protein>
<dbReference type="CDD" id="cd00130">
    <property type="entry name" value="PAS"/>
    <property type="match status" value="1"/>
</dbReference>
<dbReference type="Gene3D" id="3.30.450.20">
    <property type="entry name" value="PAS domain"/>
    <property type="match status" value="1"/>
</dbReference>
<dbReference type="InterPro" id="IPR036457">
    <property type="entry name" value="PPM-type-like_dom_sf"/>
</dbReference>
<evidence type="ECO:0000313" key="4">
    <source>
        <dbReference type="EMBL" id="MFD1312297.1"/>
    </source>
</evidence>
<dbReference type="InterPro" id="IPR036890">
    <property type="entry name" value="HATPase_C_sf"/>
</dbReference>
<dbReference type="InterPro" id="IPR052016">
    <property type="entry name" value="Bact_Sigma-Reg"/>
</dbReference>
<evidence type="ECO:0000259" key="2">
    <source>
        <dbReference type="SMART" id="SM00065"/>
    </source>
</evidence>
<feature type="domain" description="PPM-type phosphatase" evidence="3">
    <location>
        <begin position="415"/>
        <end position="632"/>
    </location>
</feature>
<evidence type="ECO:0000313" key="5">
    <source>
        <dbReference type="Proteomes" id="UP001597058"/>
    </source>
</evidence>
<feature type="domain" description="GAF" evidence="2">
    <location>
        <begin position="216"/>
        <end position="397"/>
    </location>
</feature>
<dbReference type="InterPro" id="IPR029016">
    <property type="entry name" value="GAF-like_dom_sf"/>
</dbReference>
<gene>
    <name evidence="4" type="ORF">ACFQ5X_41710</name>
</gene>
<reference evidence="5" key="1">
    <citation type="journal article" date="2019" name="Int. J. Syst. Evol. Microbiol.">
        <title>The Global Catalogue of Microorganisms (GCM) 10K type strain sequencing project: providing services to taxonomists for standard genome sequencing and annotation.</title>
        <authorList>
            <consortium name="The Broad Institute Genomics Platform"/>
            <consortium name="The Broad Institute Genome Sequencing Center for Infectious Disease"/>
            <person name="Wu L."/>
            <person name="Ma J."/>
        </authorList>
    </citation>
    <scope>NUCLEOTIDE SEQUENCE [LARGE SCALE GENOMIC DNA]</scope>
    <source>
        <strain evidence="5">CGMCC 4.7020</strain>
    </source>
</reference>
<dbReference type="PANTHER" id="PTHR43156">
    <property type="entry name" value="STAGE II SPORULATION PROTEIN E-RELATED"/>
    <property type="match status" value="1"/>
</dbReference>
<dbReference type="InterPro" id="IPR000014">
    <property type="entry name" value="PAS"/>
</dbReference>
<evidence type="ECO:0000259" key="3">
    <source>
        <dbReference type="SMART" id="SM00331"/>
    </source>
</evidence>
<dbReference type="EMBL" id="JBHTMM010000112">
    <property type="protein sequence ID" value="MFD1312297.1"/>
    <property type="molecule type" value="Genomic_DNA"/>
</dbReference>